<evidence type="ECO:0000256" key="6">
    <source>
        <dbReference type="ARBA" id="ARBA00022679"/>
    </source>
</evidence>
<comment type="subcellular location">
    <subcellularLocation>
        <location evidence="1 10">Cytoplasm</location>
    </subcellularLocation>
</comment>
<evidence type="ECO:0000256" key="7">
    <source>
        <dbReference type="ARBA" id="ARBA00022691"/>
    </source>
</evidence>
<keyword evidence="4 10" id="KW-0698">rRNA processing</keyword>
<evidence type="ECO:0000256" key="3">
    <source>
        <dbReference type="ARBA" id="ARBA00022490"/>
    </source>
</evidence>
<dbReference type="PIRSF" id="PIRSF015601">
    <property type="entry name" value="MTase_slr0722"/>
    <property type="match status" value="1"/>
</dbReference>
<dbReference type="InterPro" id="IPR046886">
    <property type="entry name" value="RsmE_MTase_dom"/>
</dbReference>
<comment type="function">
    <text evidence="8 10">Specifically methylates the N3 position of the uracil ring of uridine 1498 (m3U1498) in 16S rRNA. Acts on the fully assembled 30S ribosomal subunit.</text>
</comment>
<feature type="domain" description="Ribosomal RNA small subunit methyltransferase E methyltransferase" evidence="11">
    <location>
        <begin position="82"/>
        <end position="247"/>
    </location>
</feature>
<evidence type="ECO:0000256" key="2">
    <source>
        <dbReference type="ARBA" id="ARBA00005528"/>
    </source>
</evidence>
<dbReference type="CDD" id="cd18084">
    <property type="entry name" value="RsmE-like"/>
    <property type="match status" value="1"/>
</dbReference>
<evidence type="ECO:0000256" key="9">
    <source>
        <dbReference type="ARBA" id="ARBA00047944"/>
    </source>
</evidence>
<dbReference type="Gene3D" id="3.40.1280.10">
    <property type="match status" value="1"/>
</dbReference>
<comment type="similarity">
    <text evidence="2 10">Belongs to the RNA methyltransferase RsmE family.</text>
</comment>
<protein>
    <recommendedName>
        <fullName evidence="10">Ribosomal RNA small subunit methyltransferase E</fullName>
        <ecNumber evidence="10">2.1.1.193</ecNumber>
    </recommendedName>
</protein>
<proteinExistence type="inferred from homology"/>
<evidence type="ECO:0000256" key="5">
    <source>
        <dbReference type="ARBA" id="ARBA00022603"/>
    </source>
</evidence>
<dbReference type="RefSeq" id="WP_187426633.1">
    <property type="nucleotide sequence ID" value="NZ_VNIB01000002.1"/>
</dbReference>
<dbReference type="PANTHER" id="PTHR30027">
    <property type="entry name" value="RIBOSOMAL RNA SMALL SUBUNIT METHYLTRANSFERASE E"/>
    <property type="match status" value="1"/>
</dbReference>
<dbReference type="InterPro" id="IPR029026">
    <property type="entry name" value="tRNA_m1G_MTases_N"/>
</dbReference>
<reference evidence="12 13" key="1">
    <citation type="submission" date="2019-07" db="EMBL/GenBank/DDBJ databases">
        <title>Genomic Encyclopedia of Type Strains, Phase IV (KMG-IV): sequencing the most valuable type-strain genomes for metagenomic binning, comparative biology and taxonomic classification.</title>
        <authorList>
            <person name="Goeker M."/>
        </authorList>
    </citation>
    <scope>NUCLEOTIDE SEQUENCE [LARGE SCALE GENOMIC DNA]</scope>
    <source>
        <strain evidence="12 13">SS015</strain>
    </source>
</reference>
<dbReference type="EMBL" id="VNIB01000002">
    <property type="protein sequence ID" value="TYO99708.1"/>
    <property type="molecule type" value="Genomic_DNA"/>
</dbReference>
<evidence type="ECO:0000256" key="10">
    <source>
        <dbReference type="PIRNR" id="PIRNR015601"/>
    </source>
</evidence>
<keyword evidence="3 10" id="KW-0963">Cytoplasm</keyword>
<dbReference type="GO" id="GO:0005737">
    <property type="term" value="C:cytoplasm"/>
    <property type="evidence" value="ECO:0007669"/>
    <property type="project" value="UniProtKB-SubCell"/>
</dbReference>
<keyword evidence="7 10" id="KW-0949">S-adenosyl-L-methionine</keyword>
<dbReference type="AlphaFoldDB" id="A0A5D3WNN3"/>
<keyword evidence="13" id="KW-1185">Reference proteome</keyword>
<comment type="catalytic activity">
    <reaction evidence="9 10">
        <text>uridine(1498) in 16S rRNA + S-adenosyl-L-methionine = N(3)-methyluridine(1498) in 16S rRNA + S-adenosyl-L-homocysteine + H(+)</text>
        <dbReference type="Rhea" id="RHEA:42920"/>
        <dbReference type="Rhea" id="RHEA-COMP:10283"/>
        <dbReference type="Rhea" id="RHEA-COMP:10284"/>
        <dbReference type="ChEBI" id="CHEBI:15378"/>
        <dbReference type="ChEBI" id="CHEBI:57856"/>
        <dbReference type="ChEBI" id="CHEBI:59789"/>
        <dbReference type="ChEBI" id="CHEBI:65315"/>
        <dbReference type="ChEBI" id="CHEBI:74502"/>
        <dbReference type="EC" id="2.1.1.193"/>
    </reaction>
</comment>
<keyword evidence="6 10" id="KW-0808">Transferase</keyword>
<gene>
    <name evidence="12" type="ORF">EDC39_102234</name>
</gene>
<dbReference type="PANTHER" id="PTHR30027:SF3">
    <property type="entry name" value="16S RRNA (URACIL(1498)-N(3))-METHYLTRANSFERASE"/>
    <property type="match status" value="1"/>
</dbReference>
<dbReference type="EC" id="2.1.1.193" evidence="10"/>
<dbReference type="SUPFAM" id="SSF75217">
    <property type="entry name" value="alpha/beta knot"/>
    <property type="match status" value="1"/>
</dbReference>
<dbReference type="InterPro" id="IPR006700">
    <property type="entry name" value="RsmE"/>
</dbReference>
<dbReference type="GO" id="GO:0070475">
    <property type="term" value="P:rRNA base methylation"/>
    <property type="evidence" value="ECO:0007669"/>
    <property type="project" value="TreeGrafter"/>
</dbReference>
<dbReference type="NCBIfam" id="TIGR00046">
    <property type="entry name" value="RsmE family RNA methyltransferase"/>
    <property type="match status" value="1"/>
</dbReference>
<sequence length="254" mass="28316">MSLRCLNDGGEGSRLLLDSVPRAEERIAVGASLRAALEIWQARPGEIFTALDPEGTAWRVRYGLADAGPFLVPFEQLPQSPESPLRIDLYQALPERERFELVLEKATELGVGRIVPFESCRSITLEQRDARQKKSHRWPHVLLRAARQCRRAELPCLTAVTGWDQVLYQAHQADLALLLYEKECGWRLGEILRDERPRRVALIIGPEGGFTPEEVEEARQLGIVPVSLGPRLLRTETAAMAAIAAVQARLGDLG</sequence>
<evidence type="ECO:0000256" key="8">
    <source>
        <dbReference type="ARBA" id="ARBA00025699"/>
    </source>
</evidence>
<dbReference type="InterPro" id="IPR029028">
    <property type="entry name" value="Alpha/beta_knot_MTases"/>
</dbReference>
<name>A0A5D3WNN3_9BACT</name>
<dbReference type="Pfam" id="PF04452">
    <property type="entry name" value="Methyltrans_RNA"/>
    <property type="match status" value="1"/>
</dbReference>
<accession>A0A5D3WNN3</accession>
<evidence type="ECO:0000313" key="12">
    <source>
        <dbReference type="EMBL" id="TYO99708.1"/>
    </source>
</evidence>
<evidence type="ECO:0000259" key="11">
    <source>
        <dbReference type="Pfam" id="PF04452"/>
    </source>
</evidence>
<evidence type="ECO:0000313" key="13">
    <source>
        <dbReference type="Proteomes" id="UP000324159"/>
    </source>
</evidence>
<keyword evidence="5 10" id="KW-0489">Methyltransferase</keyword>
<organism evidence="12 13">
    <name type="scientific">Geothermobacter ehrlichii</name>
    <dbReference type="NCBI Taxonomy" id="213224"/>
    <lineage>
        <taxon>Bacteria</taxon>
        <taxon>Pseudomonadati</taxon>
        <taxon>Thermodesulfobacteriota</taxon>
        <taxon>Desulfuromonadia</taxon>
        <taxon>Desulfuromonadales</taxon>
        <taxon>Geothermobacteraceae</taxon>
        <taxon>Geothermobacter</taxon>
    </lineage>
</organism>
<comment type="caution">
    <text evidence="12">The sequence shown here is derived from an EMBL/GenBank/DDBJ whole genome shotgun (WGS) entry which is preliminary data.</text>
</comment>
<evidence type="ECO:0000256" key="1">
    <source>
        <dbReference type="ARBA" id="ARBA00004496"/>
    </source>
</evidence>
<evidence type="ECO:0000256" key="4">
    <source>
        <dbReference type="ARBA" id="ARBA00022552"/>
    </source>
</evidence>
<dbReference type="GO" id="GO:0070042">
    <property type="term" value="F:rRNA (uridine-N3-)-methyltransferase activity"/>
    <property type="evidence" value="ECO:0007669"/>
    <property type="project" value="TreeGrafter"/>
</dbReference>
<dbReference type="Proteomes" id="UP000324159">
    <property type="component" value="Unassembled WGS sequence"/>
</dbReference>